<feature type="chain" id="PRO_5035943343" evidence="1">
    <location>
        <begin position="28"/>
        <end position="86"/>
    </location>
</feature>
<sequence>MAVSRKLLAVLATVALLMAVFVTTGEAIREVGVREVGEMSLEEQEQVMRFEDDMESAQRHLLAYDPYHHHWYGGKDKHWYGGKGKH</sequence>
<keyword evidence="3" id="KW-1185">Reference proteome</keyword>
<dbReference type="EMBL" id="CM035425">
    <property type="protein sequence ID" value="KAH7332324.1"/>
    <property type="molecule type" value="Genomic_DNA"/>
</dbReference>
<dbReference type="OrthoDB" id="1985706at2759"/>
<feature type="signal peptide" evidence="1">
    <location>
        <begin position="1"/>
        <end position="27"/>
    </location>
</feature>
<evidence type="ECO:0000313" key="3">
    <source>
        <dbReference type="Proteomes" id="UP000825935"/>
    </source>
</evidence>
<dbReference type="Proteomes" id="UP000825935">
    <property type="component" value="Chromosome 20"/>
</dbReference>
<organism evidence="2 3">
    <name type="scientific">Ceratopteris richardii</name>
    <name type="common">Triangle waterfern</name>
    <dbReference type="NCBI Taxonomy" id="49495"/>
    <lineage>
        <taxon>Eukaryota</taxon>
        <taxon>Viridiplantae</taxon>
        <taxon>Streptophyta</taxon>
        <taxon>Embryophyta</taxon>
        <taxon>Tracheophyta</taxon>
        <taxon>Polypodiopsida</taxon>
        <taxon>Polypodiidae</taxon>
        <taxon>Polypodiales</taxon>
        <taxon>Pteridineae</taxon>
        <taxon>Pteridaceae</taxon>
        <taxon>Parkerioideae</taxon>
        <taxon>Ceratopteris</taxon>
    </lineage>
</organism>
<reference evidence="2" key="1">
    <citation type="submission" date="2021-08" db="EMBL/GenBank/DDBJ databases">
        <title>WGS assembly of Ceratopteris richardii.</title>
        <authorList>
            <person name="Marchant D.B."/>
            <person name="Chen G."/>
            <person name="Jenkins J."/>
            <person name="Shu S."/>
            <person name="Leebens-Mack J."/>
            <person name="Grimwood J."/>
            <person name="Schmutz J."/>
            <person name="Soltis P."/>
            <person name="Soltis D."/>
            <person name="Chen Z.-H."/>
        </authorList>
    </citation>
    <scope>NUCLEOTIDE SEQUENCE</scope>
    <source>
        <strain evidence="2">Whitten #5841</strain>
        <tissue evidence="2">Leaf</tissue>
    </source>
</reference>
<comment type="caution">
    <text evidence="2">The sequence shown here is derived from an EMBL/GenBank/DDBJ whole genome shotgun (WGS) entry which is preliminary data.</text>
</comment>
<accession>A0A8T2SK45</accession>
<evidence type="ECO:0000256" key="1">
    <source>
        <dbReference type="SAM" id="SignalP"/>
    </source>
</evidence>
<keyword evidence="1" id="KW-0732">Signal</keyword>
<evidence type="ECO:0000313" key="2">
    <source>
        <dbReference type="EMBL" id="KAH7332324.1"/>
    </source>
</evidence>
<proteinExistence type="predicted"/>
<name>A0A8T2SK45_CERRI</name>
<gene>
    <name evidence="2" type="ORF">KP509_20G082100</name>
</gene>
<dbReference type="AlphaFoldDB" id="A0A8T2SK45"/>
<protein>
    <submittedName>
        <fullName evidence="2">Uncharacterized protein</fullName>
    </submittedName>
</protein>